<dbReference type="RefSeq" id="WP_146884243.1">
    <property type="nucleotide sequence ID" value="NZ_BJXB01000008.1"/>
</dbReference>
<keyword evidence="1" id="KW-0812">Transmembrane</keyword>
<organism evidence="2 3">
    <name type="scientific">Deinococcus cellulosilyticus (strain DSM 18568 / NBRC 106333 / KACC 11606 / 5516J-15)</name>
    <dbReference type="NCBI Taxonomy" id="1223518"/>
    <lineage>
        <taxon>Bacteria</taxon>
        <taxon>Thermotogati</taxon>
        <taxon>Deinococcota</taxon>
        <taxon>Deinococci</taxon>
        <taxon>Deinococcales</taxon>
        <taxon>Deinococcaceae</taxon>
        <taxon>Deinococcus</taxon>
    </lineage>
</organism>
<dbReference type="AlphaFoldDB" id="A0A511N1V7"/>
<protein>
    <submittedName>
        <fullName evidence="2">Uncharacterized protein</fullName>
    </submittedName>
</protein>
<evidence type="ECO:0000313" key="3">
    <source>
        <dbReference type="Proteomes" id="UP000321306"/>
    </source>
</evidence>
<keyword evidence="1" id="KW-1133">Transmembrane helix</keyword>
<gene>
    <name evidence="2" type="ORF">DC3_20560</name>
</gene>
<dbReference type="EMBL" id="BJXB01000008">
    <property type="protein sequence ID" value="GEM46421.1"/>
    <property type="molecule type" value="Genomic_DNA"/>
</dbReference>
<proteinExistence type="predicted"/>
<name>A0A511N1V7_DEIC1</name>
<feature type="transmembrane region" description="Helical" evidence="1">
    <location>
        <begin position="74"/>
        <end position="91"/>
    </location>
</feature>
<evidence type="ECO:0000313" key="2">
    <source>
        <dbReference type="EMBL" id="GEM46421.1"/>
    </source>
</evidence>
<dbReference type="Proteomes" id="UP000321306">
    <property type="component" value="Unassembled WGS sequence"/>
</dbReference>
<dbReference type="InterPro" id="IPR047928">
    <property type="entry name" value="Perm_prefix_1"/>
</dbReference>
<keyword evidence="3" id="KW-1185">Reference proteome</keyword>
<reference evidence="2 3" key="1">
    <citation type="submission" date="2019-07" db="EMBL/GenBank/DDBJ databases">
        <title>Whole genome shotgun sequence of Deinococcus cellulosilyticus NBRC 106333.</title>
        <authorList>
            <person name="Hosoyama A."/>
            <person name="Uohara A."/>
            <person name="Ohji S."/>
            <person name="Ichikawa N."/>
        </authorList>
    </citation>
    <scope>NUCLEOTIDE SEQUENCE [LARGE SCALE GENOMIC DNA]</scope>
    <source>
        <strain evidence="2 3">NBRC 106333</strain>
    </source>
</reference>
<sequence>MTLDQYIKKATRGLPRKDRIDAAAELRAHLIEKIKELMQQGFSREEATYLAVQEMGSPQLPLAQRIRHFAQHHLPYWVLGVLLLGTAVWWGKDNLFAPRAGIHPLEDLGLQELKAVVGRGVQSQSGWQAVKVVYPPETKYITMSIVGGDETGDGISTSSGSLPVPGKQGRPNNFRATSTFLLGVQRLPEKWCQGLSLITLHVHEGGEGSSGLCLGAHPEDRGVLFRGWDVHSPFLGRREIKLDTWIPLAEIYVPERKACSPSCPTSPINTLEERVRHPEHWQLLMIYASTNTHRPDPVVAWNVSRSQWDITSRPRLRASE</sequence>
<accession>A0A511N1V7</accession>
<comment type="caution">
    <text evidence="2">The sequence shown here is derived from an EMBL/GenBank/DDBJ whole genome shotgun (WGS) entry which is preliminary data.</text>
</comment>
<dbReference type="NCBIfam" id="NF038403">
    <property type="entry name" value="perm_prefix_1"/>
    <property type="match status" value="1"/>
</dbReference>
<keyword evidence="1" id="KW-0472">Membrane</keyword>
<evidence type="ECO:0000256" key="1">
    <source>
        <dbReference type="SAM" id="Phobius"/>
    </source>
</evidence>